<comment type="caution">
    <text evidence="1">The sequence shown here is derived from an EMBL/GenBank/DDBJ whole genome shotgun (WGS) entry which is preliminary data.</text>
</comment>
<gene>
    <name evidence="1" type="ORF">C4F51_05530</name>
</gene>
<protein>
    <submittedName>
        <fullName evidence="1">Uncharacterized protein</fullName>
    </submittedName>
</protein>
<evidence type="ECO:0000313" key="1">
    <source>
        <dbReference type="EMBL" id="MBE8716648.1"/>
    </source>
</evidence>
<dbReference type="EMBL" id="PRDL01000001">
    <property type="protein sequence ID" value="MBE8716648.1"/>
    <property type="molecule type" value="Genomic_DNA"/>
</dbReference>
<dbReference type="AlphaFoldDB" id="A0A928V0U2"/>
<dbReference type="Proteomes" id="UP000652567">
    <property type="component" value="Unassembled WGS sequence"/>
</dbReference>
<reference evidence="1" key="1">
    <citation type="submission" date="2018-07" db="EMBL/GenBank/DDBJ databases">
        <title>Genome assembly of strain Ka43.</title>
        <authorList>
            <person name="Kukolya J."/>
            <person name="Nagy I."/>
            <person name="Horvath B."/>
            <person name="Toth A."/>
        </authorList>
    </citation>
    <scope>NUCLEOTIDE SEQUENCE</scope>
    <source>
        <strain evidence="1">KB43</strain>
    </source>
</reference>
<organism evidence="1 2">
    <name type="scientific">Cellvibrio polysaccharolyticus</name>
    <dbReference type="NCBI Taxonomy" id="2082724"/>
    <lineage>
        <taxon>Bacteria</taxon>
        <taxon>Pseudomonadati</taxon>
        <taxon>Pseudomonadota</taxon>
        <taxon>Gammaproteobacteria</taxon>
        <taxon>Cellvibrionales</taxon>
        <taxon>Cellvibrionaceae</taxon>
        <taxon>Cellvibrio</taxon>
    </lineage>
</organism>
<sequence length="63" mass="7389">MIRLPVQKSCLRAPSILPNRLAQYRGKSSERPAQGANCNHAQRSQYHEFCTNFLRFLNFYVIF</sequence>
<name>A0A928V0U2_9GAMM</name>
<accession>A0A928V0U2</accession>
<evidence type="ECO:0000313" key="2">
    <source>
        <dbReference type="Proteomes" id="UP000652567"/>
    </source>
</evidence>
<keyword evidence="2" id="KW-1185">Reference proteome</keyword>
<proteinExistence type="predicted"/>